<sequence>MVGQVYGPVGDERADDSEVCGLSEMTEVTMQDRAKTTKKRRNRRIGLYQTEDERERLRCYGHVLRRPQNHPIRQAMEFEAPARRPRRPPQKRWRDVIKMDLAESNGRRCHRQKEVETADMNSGPCDCA</sequence>
<accession>A0A7I4YB36</accession>
<evidence type="ECO:0000313" key="3">
    <source>
        <dbReference type="WBParaSite" id="HCON_00072410-00001"/>
    </source>
</evidence>
<dbReference type="Proteomes" id="UP000025227">
    <property type="component" value="Unplaced"/>
</dbReference>
<evidence type="ECO:0000313" key="2">
    <source>
        <dbReference type="Proteomes" id="UP000025227"/>
    </source>
</evidence>
<reference evidence="3" key="1">
    <citation type="submission" date="2020-12" db="UniProtKB">
        <authorList>
            <consortium name="WormBaseParasite"/>
        </authorList>
    </citation>
    <scope>IDENTIFICATION</scope>
    <source>
        <strain evidence="3">MHco3</strain>
    </source>
</reference>
<evidence type="ECO:0000256" key="1">
    <source>
        <dbReference type="SAM" id="MobiDB-lite"/>
    </source>
</evidence>
<organism evidence="2 3">
    <name type="scientific">Haemonchus contortus</name>
    <name type="common">Barber pole worm</name>
    <dbReference type="NCBI Taxonomy" id="6289"/>
    <lineage>
        <taxon>Eukaryota</taxon>
        <taxon>Metazoa</taxon>
        <taxon>Ecdysozoa</taxon>
        <taxon>Nematoda</taxon>
        <taxon>Chromadorea</taxon>
        <taxon>Rhabditida</taxon>
        <taxon>Rhabditina</taxon>
        <taxon>Rhabditomorpha</taxon>
        <taxon>Strongyloidea</taxon>
        <taxon>Trichostrongylidae</taxon>
        <taxon>Haemonchus</taxon>
    </lineage>
</organism>
<proteinExistence type="predicted"/>
<feature type="region of interest" description="Disordered" evidence="1">
    <location>
        <begin position="105"/>
        <end position="128"/>
    </location>
</feature>
<keyword evidence="2" id="KW-1185">Reference proteome</keyword>
<dbReference type="AlphaFoldDB" id="A0A7I4YB36"/>
<dbReference type="WBParaSite" id="HCON_00072410-00001">
    <property type="protein sequence ID" value="HCON_00072410-00001"/>
    <property type="gene ID" value="HCON_00072410"/>
</dbReference>
<name>A0A7I4YB36_HAECO</name>
<protein>
    <submittedName>
        <fullName evidence="3">S ribonuclease</fullName>
    </submittedName>
</protein>